<dbReference type="Pfam" id="PF07642">
    <property type="entry name" value="BBP2"/>
    <property type="match status" value="1"/>
</dbReference>
<name>A0A090WTI7_9FLAO</name>
<accession>A0A090WTI7</accession>
<dbReference type="EMBL" id="BBNU01000004">
    <property type="protein sequence ID" value="GAL78699.1"/>
    <property type="molecule type" value="Genomic_DNA"/>
</dbReference>
<dbReference type="Proteomes" id="UP000029643">
    <property type="component" value="Unassembled WGS sequence"/>
</dbReference>
<dbReference type="AlphaFoldDB" id="A0A090WTI7"/>
<dbReference type="SUPFAM" id="SSF56935">
    <property type="entry name" value="Porins"/>
    <property type="match status" value="1"/>
</dbReference>
<reference evidence="1 2" key="1">
    <citation type="journal article" date="2014" name="Genome Announc.">
        <title>Draft Genome Sequences of Marine Flavobacterium Algibacter lectus Strains SS8 and NR4.</title>
        <authorList>
            <person name="Takatani N."/>
            <person name="Nakanishi M."/>
            <person name="Meirelles P."/>
            <person name="Mino S."/>
            <person name="Suda W."/>
            <person name="Oshima K."/>
            <person name="Hattori M."/>
            <person name="Ohkuma M."/>
            <person name="Hosokawa M."/>
            <person name="Miyashita K."/>
            <person name="Thompson F.L."/>
            <person name="Niwa A."/>
            <person name="Sawabe T."/>
            <person name="Sawabe T."/>
        </authorList>
    </citation>
    <scope>NUCLEOTIDE SEQUENCE [LARGE SCALE GENOMIC DNA]</scope>
    <source>
        <strain evidence="2">JCM19274</strain>
    </source>
</reference>
<protein>
    <recommendedName>
        <fullName evidence="3">Outer membrane protein</fullName>
    </recommendedName>
</protein>
<organism evidence="1 2">
    <name type="scientific">Algibacter lectus</name>
    <dbReference type="NCBI Taxonomy" id="221126"/>
    <lineage>
        <taxon>Bacteria</taxon>
        <taxon>Pseudomonadati</taxon>
        <taxon>Bacteroidota</taxon>
        <taxon>Flavobacteriia</taxon>
        <taxon>Flavobacteriales</taxon>
        <taxon>Flavobacteriaceae</taxon>
        <taxon>Algibacter</taxon>
    </lineage>
</organism>
<evidence type="ECO:0000313" key="2">
    <source>
        <dbReference type="Proteomes" id="UP000029643"/>
    </source>
</evidence>
<evidence type="ECO:0008006" key="3">
    <source>
        <dbReference type="Google" id="ProtNLM"/>
    </source>
</evidence>
<comment type="caution">
    <text evidence="1">The sequence shown here is derived from an EMBL/GenBank/DDBJ whole genome shotgun (WGS) entry which is preliminary data.</text>
</comment>
<dbReference type="InterPro" id="IPR011486">
    <property type="entry name" value="BBP2"/>
</dbReference>
<sequence>MIKVNELPPLFFEGFKIFCPSFEVFLTNKPITYNFKINTIMKKFITLSMLFVAAIGFAQEDEESKLSVSGSIDAYYQTNLTTSDDLGQSFGTSFANRTGFALGMANVIASYEGEKTGMVADLVFGPRGVDAAGGDNDLYVNQLYAYWNVSEGTTLTMGRFNTYLGYEVISPVGNFNYSTSYLFSSGPFSHLGLKADFALSDDFSLMLAVMNATDVYDNMTGDYALGAQLGYAGQFLNFYYDNDTVLGFEIDYTGGFDLSDDFFLGINAAYQTSDDAGFYGAALYPQVAASESFTVGLRGEYFGLHAKDVDDLPSVFAATLTGSYTLENLTIKPEIRLDSWSNDMPYLDSDAAATDNLAAFTLAAIYSF</sequence>
<gene>
    <name evidence="1" type="ORF">JCM19274_3257</name>
</gene>
<evidence type="ECO:0000313" key="1">
    <source>
        <dbReference type="EMBL" id="GAL78699.1"/>
    </source>
</evidence>
<dbReference type="STRING" id="221126.SAMN04489722_103327"/>
<proteinExistence type="predicted"/>